<comment type="subunit">
    <text evidence="3">Heterotrimer of UreA (gamma), UreB (beta) and UreC (alpha) subunits. Three heterotrimers associate to form the active enzyme.</text>
</comment>
<dbReference type="CDD" id="cd00407">
    <property type="entry name" value="Urease_beta"/>
    <property type="match status" value="1"/>
</dbReference>
<dbReference type="GO" id="GO:0009039">
    <property type="term" value="F:urease activity"/>
    <property type="evidence" value="ECO:0007669"/>
    <property type="project" value="UniProtKB-UniRule"/>
</dbReference>
<dbReference type="Gene3D" id="2.10.150.10">
    <property type="entry name" value="Urease, beta subunit"/>
    <property type="match status" value="1"/>
</dbReference>
<dbReference type="EC" id="3.5.1.5" evidence="3"/>
<dbReference type="InterPro" id="IPR050069">
    <property type="entry name" value="Urease_subunit"/>
</dbReference>
<comment type="subcellular location">
    <subcellularLocation>
        <location evidence="3">Cytoplasm</location>
    </subcellularLocation>
</comment>
<dbReference type="RefSeq" id="WP_044487083.1">
    <property type="nucleotide sequence ID" value="NZ_KK328284.1"/>
</dbReference>
<keyword evidence="1 3" id="KW-0378">Hydrolase</keyword>
<sequence length="140" mass="15220">MSAGAQYIYGEDPVEINVGRKRTTIRVSNTGDRAIQVGSHYHFFEANRALDFDRAAAYGMHLDIASGTAVRFEPGDTREVTLCAYGGNGRMVGFSNLVNGGLNSADTQIASMRRAKALNFKGAKDIDDRHGAFDAQSEDR</sequence>
<organism evidence="4 5">
    <name type="scientific">Mycobacterium [tuberculosis] TKK-01-0051</name>
    <dbReference type="NCBI Taxonomy" id="1324261"/>
    <lineage>
        <taxon>Bacteria</taxon>
        <taxon>Bacillati</taxon>
        <taxon>Actinomycetota</taxon>
        <taxon>Actinomycetes</taxon>
        <taxon>Mycobacteriales</taxon>
        <taxon>Mycobacteriaceae</taxon>
        <taxon>Mycobacterium</taxon>
        <taxon>Mycobacterium avium complex (MAC)</taxon>
    </lineage>
</organism>
<reference evidence="4 5" key="1">
    <citation type="submission" date="2014-04" db="EMBL/GenBank/DDBJ databases">
        <title>The Genome Sequence of Mycobacterium tuberculosis TKK-01-0051.</title>
        <authorList>
            <consortium name="The Broad Institute Genomics Platform"/>
            <consortium name="The Broad Institute Genome Sequencing Center for Infectious Disease"/>
            <person name="Earl A.M."/>
            <person name="Cohen K."/>
            <person name="Pym A."/>
            <person name="Bishai W."/>
            <person name="Maharaj K."/>
            <person name="Desjardins C."/>
            <person name="Abeel T."/>
            <person name="Young S."/>
            <person name="Zeng Q."/>
            <person name="Gargeya S."/>
            <person name="Abouelleil A."/>
            <person name="Alvarado L."/>
            <person name="Chapman S.B."/>
            <person name="Gainer-Dewar J."/>
            <person name="Goldberg J."/>
            <person name="Griggs A."/>
            <person name="Gujja S."/>
            <person name="Hansen M."/>
            <person name="Howarth C."/>
            <person name="Imamovic A."/>
            <person name="Larimer J."/>
            <person name="Murphy C."/>
            <person name="Naylor J."/>
            <person name="Pearson M."/>
            <person name="Poon T.W."/>
            <person name="Priest M."/>
            <person name="Roberts A."/>
            <person name="Saif S."/>
            <person name="Shea T."/>
            <person name="Sykes S."/>
            <person name="Wortman J."/>
            <person name="Nusbaum C."/>
            <person name="Birren B."/>
        </authorList>
    </citation>
    <scope>NUCLEOTIDE SEQUENCE [LARGE SCALE GENOMIC DNA]</scope>
    <source>
        <strain evidence="4 5">TKK-01-0051</strain>
    </source>
</reference>
<proteinExistence type="inferred from homology"/>
<dbReference type="HOGENOM" id="CLU_129707_2_1_11"/>
<dbReference type="NCBIfam" id="TIGR00192">
    <property type="entry name" value="urease_beta"/>
    <property type="match status" value="1"/>
</dbReference>
<dbReference type="PATRIC" id="fig|1324261.3.peg.4715"/>
<dbReference type="EMBL" id="JLXW01000011">
    <property type="protein sequence ID" value="KBZ59120.1"/>
    <property type="molecule type" value="Genomic_DNA"/>
</dbReference>
<gene>
    <name evidence="3" type="primary">ureB</name>
    <name evidence="4" type="ORF">K875_04675</name>
</gene>
<dbReference type="Proteomes" id="UP000025947">
    <property type="component" value="Unassembled WGS sequence"/>
</dbReference>
<comment type="catalytic activity">
    <reaction evidence="2 3">
        <text>urea + 2 H2O + H(+) = hydrogencarbonate + 2 NH4(+)</text>
        <dbReference type="Rhea" id="RHEA:20557"/>
        <dbReference type="ChEBI" id="CHEBI:15377"/>
        <dbReference type="ChEBI" id="CHEBI:15378"/>
        <dbReference type="ChEBI" id="CHEBI:16199"/>
        <dbReference type="ChEBI" id="CHEBI:17544"/>
        <dbReference type="ChEBI" id="CHEBI:28938"/>
        <dbReference type="EC" id="3.5.1.5"/>
    </reaction>
</comment>
<keyword evidence="5" id="KW-1185">Reference proteome</keyword>
<evidence type="ECO:0000256" key="2">
    <source>
        <dbReference type="ARBA" id="ARBA00047778"/>
    </source>
</evidence>
<dbReference type="Pfam" id="PF00699">
    <property type="entry name" value="Urease_beta"/>
    <property type="match status" value="1"/>
</dbReference>
<dbReference type="AlphaFoldDB" id="A0A051TQN5"/>
<name>A0A051TQN5_9MYCO</name>
<dbReference type="PANTHER" id="PTHR33569:SF1">
    <property type="entry name" value="UREASE"/>
    <property type="match status" value="1"/>
</dbReference>
<dbReference type="PANTHER" id="PTHR33569">
    <property type="entry name" value="UREASE"/>
    <property type="match status" value="1"/>
</dbReference>
<dbReference type="InterPro" id="IPR002019">
    <property type="entry name" value="Urease_beta-like"/>
</dbReference>
<protein>
    <recommendedName>
        <fullName evidence="3">Urease subunit beta</fullName>
        <ecNumber evidence="3">3.5.1.5</ecNumber>
    </recommendedName>
    <alternativeName>
        <fullName evidence="3">Urea amidohydrolase subunit beta</fullName>
    </alternativeName>
</protein>
<dbReference type="HAMAP" id="MF_01954">
    <property type="entry name" value="Urease_beta"/>
    <property type="match status" value="1"/>
</dbReference>
<evidence type="ECO:0000256" key="1">
    <source>
        <dbReference type="ARBA" id="ARBA00022801"/>
    </source>
</evidence>
<dbReference type="UniPathway" id="UPA00258">
    <property type="reaction ID" value="UER00370"/>
</dbReference>
<dbReference type="GO" id="GO:0035550">
    <property type="term" value="C:urease complex"/>
    <property type="evidence" value="ECO:0007669"/>
    <property type="project" value="InterPro"/>
</dbReference>
<comment type="similarity">
    <text evidence="3">Belongs to the urease beta subunit family.</text>
</comment>
<evidence type="ECO:0000256" key="3">
    <source>
        <dbReference type="HAMAP-Rule" id="MF_01954"/>
    </source>
</evidence>
<keyword evidence="3" id="KW-0963">Cytoplasm</keyword>
<comment type="pathway">
    <text evidence="3">Nitrogen metabolism; urea degradation; CO(2) and NH(3) from urea (urease route): step 1/1.</text>
</comment>
<evidence type="ECO:0000313" key="5">
    <source>
        <dbReference type="Proteomes" id="UP000025947"/>
    </source>
</evidence>
<evidence type="ECO:0000313" key="4">
    <source>
        <dbReference type="EMBL" id="KBZ59120.1"/>
    </source>
</evidence>
<comment type="caution">
    <text evidence="4">The sequence shown here is derived from an EMBL/GenBank/DDBJ whole genome shotgun (WGS) entry which is preliminary data.</text>
</comment>
<dbReference type="InterPro" id="IPR036461">
    <property type="entry name" value="Urease_betasu_sf"/>
</dbReference>
<dbReference type="GO" id="GO:0043419">
    <property type="term" value="P:urea catabolic process"/>
    <property type="evidence" value="ECO:0007669"/>
    <property type="project" value="UniProtKB-UniRule"/>
</dbReference>
<dbReference type="NCBIfam" id="NF009682">
    <property type="entry name" value="PRK13203.1"/>
    <property type="match status" value="1"/>
</dbReference>
<dbReference type="SUPFAM" id="SSF51278">
    <property type="entry name" value="Urease, beta-subunit"/>
    <property type="match status" value="1"/>
</dbReference>
<accession>A0A051TQN5</accession>